<dbReference type="GO" id="GO:0044547">
    <property type="term" value="F:DNA topoisomerase binding"/>
    <property type="evidence" value="ECO:0007669"/>
    <property type="project" value="TreeGrafter"/>
</dbReference>
<dbReference type="Gene3D" id="1.10.10.10">
    <property type="entry name" value="Winged helix-like DNA-binding domain superfamily/Winged helix DNA-binding domain"/>
    <property type="match status" value="1"/>
</dbReference>
<dbReference type="GO" id="GO:0000014">
    <property type="term" value="F:single-stranded DNA endodeoxyribonuclease activity"/>
    <property type="evidence" value="ECO:0007669"/>
    <property type="project" value="TreeGrafter"/>
</dbReference>
<dbReference type="EMBL" id="MZ488987">
    <property type="protein sequence ID" value="QXJ78549.1"/>
    <property type="molecule type" value="Genomic_DNA"/>
</dbReference>
<dbReference type="Pfam" id="PF01359">
    <property type="entry name" value="Transposase_1"/>
    <property type="match status" value="1"/>
</dbReference>
<dbReference type="InterPro" id="IPR036397">
    <property type="entry name" value="RNaseH_sf"/>
</dbReference>
<dbReference type="Pfam" id="PF17906">
    <property type="entry name" value="HTH_48"/>
    <property type="match status" value="1"/>
</dbReference>
<dbReference type="InterPro" id="IPR036390">
    <property type="entry name" value="WH_DNA-bd_sf"/>
</dbReference>
<dbReference type="GO" id="GO:0003697">
    <property type="term" value="F:single-stranded DNA binding"/>
    <property type="evidence" value="ECO:0007669"/>
    <property type="project" value="TreeGrafter"/>
</dbReference>
<dbReference type="Gene3D" id="3.30.420.10">
    <property type="entry name" value="Ribonuclease H-like superfamily/Ribonuclease H"/>
    <property type="match status" value="1"/>
</dbReference>
<dbReference type="GO" id="GO:0031297">
    <property type="term" value="P:replication fork processing"/>
    <property type="evidence" value="ECO:0007669"/>
    <property type="project" value="TreeGrafter"/>
</dbReference>
<dbReference type="AlphaFoldDB" id="A0A8F5HRQ1"/>
<dbReference type="GO" id="GO:0042800">
    <property type="term" value="F:histone H3K4 methyltransferase activity"/>
    <property type="evidence" value="ECO:0007669"/>
    <property type="project" value="TreeGrafter"/>
</dbReference>
<evidence type="ECO:0000259" key="1">
    <source>
        <dbReference type="Pfam" id="PF17906"/>
    </source>
</evidence>
<dbReference type="PANTHER" id="PTHR46060:SF2">
    <property type="entry name" value="HISTONE-LYSINE N-METHYLTRANSFERASE SETMAR"/>
    <property type="match status" value="1"/>
</dbReference>
<dbReference type="GO" id="GO:0035861">
    <property type="term" value="C:site of double-strand break"/>
    <property type="evidence" value="ECO:0007669"/>
    <property type="project" value="TreeGrafter"/>
</dbReference>
<proteinExistence type="predicted"/>
<dbReference type="InterPro" id="IPR001888">
    <property type="entry name" value="Transposase_1"/>
</dbReference>
<dbReference type="CDD" id="cd00090">
    <property type="entry name" value="HTH_ARSR"/>
    <property type="match status" value="1"/>
</dbReference>
<organism evidence="2">
    <name type="scientific">Kaburagia rhusicola</name>
    <dbReference type="NCBI Taxonomy" id="384835"/>
    <lineage>
        <taxon>Eukaryota</taxon>
        <taxon>Metazoa</taxon>
        <taxon>Ecdysozoa</taxon>
        <taxon>Arthropoda</taxon>
        <taxon>Hexapoda</taxon>
        <taxon>Insecta</taxon>
        <taxon>Pterygota</taxon>
        <taxon>Neoptera</taxon>
        <taxon>Paraneoptera</taxon>
        <taxon>Hemiptera</taxon>
        <taxon>Sternorrhyncha</taxon>
        <taxon>Aphidomorpha</taxon>
        <taxon>Aphidoidea</taxon>
        <taxon>Aphididae</taxon>
        <taxon>Eriosomatinae</taxon>
        <taxon>Fordini</taxon>
        <taxon>Kaburagia</taxon>
    </lineage>
</organism>
<protein>
    <submittedName>
        <fullName evidence="2">Putative DD34D transposase</fullName>
    </submittedName>
</protein>
<dbReference type="PANTHER" id="PTHR46060">
    <property type="entry name" value="MARINER MOS1 TRANSPOSASE-LIKE PROTEIN"/>
    <property type="match status" value="1"/>
</dbReference>
<dbReference type="GO" id="GO:0000793">
    <property type="term" value="C:condensed chromosome"/>
    <property type="evidence" value="ECO:0007669"/>
    <property type="project" value="TreeGrafter"/>
</dbReference>
<reference evidence="2" key="1">
    <citation type="submission" date="2021-06" db="EMBL/GenBank/DDBJ databases">
        <title>Characterization of Mariner transposons in Rhus gall aphids (Hemiptera: Aphididae: Eriosomatinae).</title>
        <authorList>
            <person name="Ahmad A."/>
            <person name="Ren Z."/>
        </authorList>
    </citation>
    <scope>NUCLEOTIDE SEQUENCE</scope>
</reference>
<dbReference type="InterPro" id="IPR036388">
    <property type="entry name" value="WH-like_DNA-bd_sf"/>
</dbReference>
<dbReference type="GO" id="GO:0006303">
    <property type="term" value="P:double-strand break repair via nonhomologous end joining"/>
    <property type="evidence" value="ECO:0007669"/>
    <property type="project" value="TreeGrafter"/>
</dbReference>
<dbReference type="GO" id="GO:0003690">
    <property type="term" value="F:double-stranded DNA binding"/>
    <property type="evidence" value="ECO:0007669"/>
    <property type="project" value="TreeGrafter"/>
</dbReference>
<dbReference type="SUPFAM" id="SSF46785">
    <property type="entry name" value="Winged helix' DNA-binding domain"/>
    <property type="match status" value="1"/>
</dbReference>
<dbReference type="GO" id="GO:0046975">
    <property type="term" value="F:histone H3K36 methyltransferase activity"/>
    <property type="evidence" value="ECO:0007669"/>
    <property type="project" value="TreeGrafter"/>
</dbReference>
<dbReference type="GO" id="GO:0044774">
    <property type="term" value="P:mitotic DNA integrity checkpoint signaling"/>
    <property type="evidence" value="ECO:0007669"/>
    <property type="project" value="TreeGrafter"/>
</dbReference>
<dbReference type="GO" id="GO:0005634">
    <property type="term" value="C:nucleus"/>
    <property type="evidence" value="ECO:0007669"/>
    <property type="project" value="TreeGrafter"/>
</dbReference>
<evidence type="ECO:0000313" key="2">
    <source>
        <dbReference type="EMBL" id="QXJ78549.1"/>
    </source>
</evidence>
<accession>A0A8F5HRQ1</accession>
<sequence>MAKFEPKKDHLREVLLFAFHSKKNAAEARRMIVETYGESCISERTCREWFQKFKNGEYDVKDKERPGPVKKFEDTKLEALLNEDSCKTQQELANALGVTQQAVSHRLKCLGMIQKLGHWVPYELKPRDIERRLFTCEQLLQRQKRKGFLHRIVTSDEKWIHYDNPKRKKSWGLPGHASTSTAKPNIHDSKLMLCIWWDQLGVVYYELLQPGETITGASYRTQLIRLSRALKEKRPQYSKRHDKVILLHDNARPHVSKVVKTYLETLKWDILPHPPYSPDIAPSDFHLFRSMTHDLADQHFRSYKETKNWIDSWIASKDEQFFRRGIHKLPERWEKVVSRDGNYFEE</sequence>
<dbReference type="InterPro" id="IPR052709">
    <property type="entry name" value="Transposase-MT_Hybrid"/>
</dbReference>
<dbReference type="InterPro" id="IPR011991">
    <property type="entry name" value="ArsR-like_HTH"/>
</dbReference>
<dbReference type="Gene3D" id="1.10.10.1450">
    <property type="match status" value="1"/>
</dbReference>
<dbReference type="GO" id="GO:0015074">
    <property type="term" value="P:DNA integration"/>
    <property type="evidence" value="ECO:0007669"/>
    <property type="project" value="TreeGrafter"/>
</dbReference>
<dbReference type="GO" id="GO:0000729">
    <property type="term" value="P:DNA double-strand break processing"/>
    <property type="evidence" value="ECO:0007669"/>
    <property type="project" value="TreeGrafter"/>
</dbReference>
<name>A0A8F5HRQ1_9HEMI</name>
<dbReference type="InterPro" id="IPR041426">
    <property type="entry name" value="Mos1_HTH"/>
</dbReference>
<feature type="domain" description="Mos1 transposase HTH" evidence="1">
    <location>
        <begin position="8"/>
        <end position="57"/>
    </location>
</feature>